<dbReference type="Pfam" id="PF15697">
    <property type="entry name" value="DUF4666"/>
    <property type="match status" value="1"/>
</dbReference>
<keyword evidence="2" id="KW-1185">Reference proteome</keyword>
<proteinExistence type="predicted"/>
<dbReference type="InterPro" id="IPR031421">
    <property type="entry name" value="DUF4666"/>
</dbReference>
<dbReference type="EMBL" id="CM007381">
    <property type="protein sequence ID" value="ONK81016.1"/>
    <property type="molecule type" value="Genomic_DNA"/>
</dbReference>
<dbReference type="Gramene" id="ONK81016">
    <property type="protein sequence ID" value="ONK81016"/>
    <property type="gene ID" value="A4U43_C01F24330"/>
</dbReference>
<evidence type="ECO:0000313" key="1">
    <source>
        <dbReference type="EMBL" id="ONK81016.1"/>
    </source>
</evidence>
<evidence type="ECO:0000313" key="2">
    <source>
        <dbReference type="Proteomes" id="UP000243459"/>
    </source>
</evidence>
<name>A0A5P1FRT1_ASPOF</name>
<organism evidence="1 2">
    <name type="scientific">Asparagus officinalis</name>
    <name type="common">Garden asparagus</name>
    <dbReference type="NCBI Taxonomy" id="4686"/>
    <lineage>
        <taxon>Eukaryota</taxon>
        <taxon>Viridiplantae</taxon>
        <taxon>Streptophyta</taxon>
        <taxon>Embryophyta</taxon>
        <taxon>Tracheophyta</taxon>
        <taxon>Spermatophyta</taxon>
        <taxon>Magnoliopsida</taxon>
        <taxon>Liliopsida</taxon>
        <taxon>Asparagales</taxon>
        <taxon>Asparagaceae</taxon>
        <taxon>Asparagoideae</taxon>
        <taxon>Asparagus</taxon>
    </lineage>
</organism>
<sequence>MVGLQRSAMTFRRSGSSGLVWGDRFFLDEQSQKSNKFKDKENDDEVREMKPSKDIRFVHDTVILPPTTPSKSFGPKISRGLL</sequence>
<protein>
    <submittedName>
        <fullName evidence="1">Uncharacterized protein</fullName>
    </submittedName>
</protein>
<reference evidence="2" key="1">
    <citation type="journal article" date="2017" name="Nat. Commun.">
        <title>The asparagus genome sheds light on the origin and evolution of a young Y chromosome.</title>
        <authorList>
            <person name="Harkess A."/>
            <person name="Zhou J."/>
            <person name="Xu C."/>
            <person name="Bowers J.E."/>
            <person name="Van der Hulst R."/>
            <person name="Ayyampalayam S."/>
            <person name="Mercati F."/>
            <person name="Riccardi P."/>
            <person name="McKain M.R."/>
            <person name="Kakrana A."/>
            <person name="Tang H."/>
            <person name="Ray J."/>
            <person name="Groenendijk J."/>
            <person name="Arikit S."/>
            <person name="Mathioni S.M."/>
            <person name="Nakano M."/>
            <person name="Shan H."/>
            <person name="Telgmann-Rauber A."/>
            <person name="Kanno A."/>
            <person name="Yue Z."/>
            <person name="Chen H."/>
            <person name="Li W."/>
            <person name="Chen Y."/>
            <person name="Xu X."/>
            <person name="Zhang Y."/>
            <person name="Luo S."/>
            <person name="Chen H."/>
            <person name="Gao J."/>
            <person name="Mao Z."/>
            <person name="Pires J.C."/>
            <person name="Luo M."/>
            <person name="Kudrna D."/>
            <person name="Wing R.A."/>
            <person name="Meyers B.C."/>
            <person name="Yi K."/>
            <person name="Kong H."/>
            <person name="Lavrijsen P."/>
            <person name="Sunseri F."/>
            <person name="Falavigna A."/>
            <person name="Ye Y."/>
            <person name="Leebens-Mack J.H."/>
            <person name="Chen G."/>
        </authorList>
    </citation>
    <scope>NUCLEOTIDE SEQUENCE [LARGE SCALE GENOMIC DNA]</scope>
    <source>
        <strain evidence="2">cv. DH0086</strain>
    </source>
</reference>
<dbReference type="PANTHER" id="PTHR33730">
    <property type="entry name" value="OS05G0542732 PROTEIN-RELATED"/>
    <property type="match status" value="1"/>
</dbReference>
<accession>A0A5P1FRT1</accession>
<dbReference type="Proteomes" id="UP000243459">
    <property type="component" value="Chromosome 1"/>
</dbReference>
<dbReference type="AlphaFoldDB" id="A0A5P1FRT1"/>
<gene>
    <name evidence="1" type="ORF">A4U43_C01F24330</name>
</gene>
<dbReference type="PANTHER" id="PTHR33730:SF16">
    <property type="entry name" value="OS01G0174100 PROTEIN"/>
    <property type="match status" value="1"/>
</dbReference>